<organism evidence="1 2">
    <name type="scientific">Compostibacter hankyongensis</name>
    <dbReference type="NCBI Taxonomy" id="1007089"/>
    <lineage>
        <taxon>Bacteria</taxon>
        <taxon>Pseudomonadati</taxon>
        <taxon>Bacteroidota</taxon>
        <taxon>Chitinophagia</taxon>
        <taxon>Chitinophagales</taxon>
        <taxon>Chitinophagaceae</taxon>
        <taxon>Compostibacter</taxon>
    </lineage>
</organism>
<accession>A0ABP8FY30</accession>
<dbReference type="Proteomes" id="UP001501207">
    <property type="component" value="Unassembled WGS sequence"/>
</dbReference>
<dbReference type="InterPro" id="IPR025631">
    <property type="entry name" value="Porin_10"/>
</dbReference>
<comment type="caution">
    <text evidence="1">The sequence shown here is derived from an EMBL/GenBank/DDBJ whole genome shotgun (WGS) entry which is preliminary data.</text>
</comment>
<name>A0ABP8FY30_9BACT</name>
<dbReference type="Pfam" id="PF14121">
    <property type="entry name" value="Porin_10"/>
    <property type="match status" value="1"/>
</dbReference>
<sequence>MALLCLGLCGTAAAQGIGGRLGNMTNGGGLANNPFSHRGGEGKDSLSRPHKHVEENITIHYQYLDDVKTYSLDTSINDFYRYIPLKDHDAYLGNLGTPTRSLIYEPSLQPGWDPGFHAFDDYRLTLDRTPFYETTRPYTVLEYLIGAKQEQMIDVFHTQNPRDNFNFGFHYRKINAPGYFRNQNTNDDSYNVFLHYNTRNKRYNLYASFISNKLNTGENGGIRNDSLLTDPDFTDRRTIPTNLGGDDPSPVGFFSTPIATKSAFKETGFLFRQQYDWGKGDTLQINDTTRKYIFNPVFRVEHTLRTGKIAATYSDSISGETPDYYLFKYDLDNLDGGKVLAEHNWTYFSNDLSVMQFPVRGNLAHFLKAGASYETVRGQFLYNSLSFSNILGHFEYHNTTKNRKWELDALGQLYLAGNNFGDYHISGSLSRYLNDKLGDVKVAFGNVNQTPSFVYRFFQSNRFLSLNTDLKKSNTTLLQFIADNQELKYHLAVNYYLLTNYTYFKSFLESGQYSTAFNLLQVLFSKQFTLGHFNWYVDLAYQQTDGAAPLHVPNFWTRNRFTFEGTFFKNLILCTGVELRYNTAYYADDYSPVLQQFVSQRVEKIGNDYPDVGAFIHFRIKTFTAFVRAENLNAFVGRNIIQIPHYPYPDFAFRVGLKWGYIN</sequence>
<proteinExistence type="predicted"/>
<evidence type="ECO:0000313" key="2">
    <source>
        <dbReference type="Proteomes" id="UP001501207"/>
    </source>
</evidence>
<keyword evidence="2" id="KW-1185">Reference proteome</keyword>
<protein>
    <submittedName>
        <fullName evidence="1">Porin</fullName>
    </submittedName>
</protein>
<dbReference type="EMBL" id="BAABFN010000005">
    <property type="protein sequence ID" value="GAA4313323.1"/>
    <property type="molecule type" value="Genomic_DNA"/>
</dbReference>
<evidence type="ECO:0000313" key="1">
    <source>
        <dbReference type="EMBL" id="GAA4313323.1"/>
    </source>
</evidence>
<reference evidence="2" key="1">
    <citation type="journal article" date="2019" name="Int. J. Syst. Evol. Microbiol.">
        <title>The Global Catalogue of Microorganisms (GCM) 10K type strain sequencing project: providing services to taxonomists for standard genome sequencing and annotation.</title>
        <authorList>
            <consortium name="The Broad Institute Genomics Platform"/>
            <consortium name="The Broad Institute Genome Sequencing Center for Infectious Disease"/>
            <person name="Wu L."/>
            <person name="Ma J."/>
        </authorList>
    </citation>
    <scope>NUCLEOTIDE SEQUENCE [LARGE SCALE GENOMIC DNA]</scope>
    <source>
        <strain evidence="2">JCM 17664</strain>
    </source>
</reference>
<gene>
    <name evidence="1" type="ORF">GCM10023143_23520</name>
</gene>